<evidence type="ECO:0000256" key="2">
    <source>
        <dbReference type="SAM" id="MobiDB-lite"/>
    </source>
</evidence>
<comment type="similarity">
    <text evidence="1">Belongs to the RNase H family.</text>
</comment>
<dbReference type="Gene3D" id="3.40.970.10">
    <property type="entry name" value="Ribonuclease H1, N-terminal domain"/>
    <property type="match status" value="1"/>
</dbReference>
<dbReference type="PANTHER" id="PTHR10642">
    <property type="entry name" value="RIBONUCLEASE H1"/>
    <property type="match status" value="1"/>
</dbReference>
<dbReference type="Gene3D" id="3.30.420.10">
    <property type="entry name" value="Ribonuclease H-like superfamily/Ribonuclease H"/>
    <property type="match status" value="1"/>
</dbReference>
<name>A0ABR1B5F0_POLSC</name>
<keyword evidence="5" id="KW-1185">Reference proteome</keyword>
<gene>
    <name evidence="4" type="ORF">RUM44_000410</name>
</gene>
<dbReference type="Proteomes" id="UP001359485">
    <property type="component" value="Unassembled WGS sequence"/>
</dbReference>
<dbReference type="CDD" id="cd09280">
    <property type="entry name" value="RNase_HI_eukaryote_like"/>
    <property type="match status" value="1"/>
</dbReference>
<comment type="caution">
    <text evidence="4">The sequence shown here is derived from an EMBL/GenBank/DDBJ whole genome shotgun (WGS) entry which is preliminary data.</text>
</comment>
<evidence type="ECO:0000259" key="3">
    <source>
        <dbReference type="PROSITE" id="PS50879"/>
    </source>
</evidence>
<feature type="compositionally biased region" description="Polar residues" evidence="2">
    <location>
        <begin position="119"/>
        <end position="135"/>
    </location>
</feature>
<proteinExistence type="inferred from homology"/>
<dbReference type="InterPro" id="IPR011320">
    <property type="entry name" value="RNase_H1_N"/>
</dbReference>
<dbReference type="Pfam" id="PF00075">
    <property type="entry name" value="RNase_H"/>
    <property type="match status" value="1"/>
</dbReference>
<sequence length="748" mass="82836">MLLSAVEKSASITHGTWTSEQSQQKHETCLVNRTGSLVFIQILNFNERARWQTVQVGHYQDNKKDQVGNKSLMKDCKVQVDGVADAKFRKFFSQQEAEEFINFWKNYPSPVRNTDSRKVSSQGKQSEYARRNNNNSDKRGLSRDNKTFLKKNNFVLGHGKAGESKINLPKTFNLPYISPISGAVEPVKLYNGSSLSHENIQKVKTEKHVADEMVVEEHEIKLEPASLENGVDVNQITSTPEVNENNLVETCLQTPKPSCLDSSNKQVTPSQSNIEDCASTQPVLPKEKGLCVRNDIDDGGGGGNDCCQNKQMQSNAICSREIPEINLPQNGEKLSKCIELLSSVLKLLASEDKKKLGTLAAPLKLFVKELFPETNGTVNPQINLEEVDSGDMETSSSQKGEPPETQNISSSDPIEEDHSLISPSKYHLSSSFNSSFATDSRIEQKNADIMALNMRMDSFEKRFDACLKEVGGILSELSHLRSEVKEMKQNMSSQSSCGFNSPTKRGTIQTTLNFIGNKCDTDGLSSSKTPESSICRSYSSSLDSECCEPVAKKSKSLKRKLSDSNIKSKKCTDFDTDGLDFAKVKKEAVDYTSFTIDSEDFVHVYTDGACHSNGKKGAKAGIGIWFGDCHPLNIAEPVDGSATNNSAEIQAARVAIELAVKAGVKKLKIHTDSEFLINCVTKWIHRWKKNNWTLVDGGKVKNRTELEKLDAFASKIEVRWEKVEAHVGIKGNEMADRLANEGARKYAV</sequence>
<dbReference type="PANTHER" id="PTHR10642:SF31">
    <property type="entry name" value="RIBONUCLEASE H1"/>
    <property type="match status" value="1"/>
</dbReference>
<dbReference type="InterPro" id="IPR002156">
    <property type="entry name" value="RNaseH_domain"/>
</dbReference>
<dbReference type="InterPro" id="IPR050092">
    <property type="entry name" value="RNase_H"/>
</dbReference>
<dbReference type="EMBL" id="JAWJWF010000003">
    <property type="protein sequence ID" value="KAK6635161.1"/>
    <property type="molecule type" value="Genomic_DNA"/>
</dbReference>
<dbReference type="InterPro" id="IPR012337">
    <property type="entry name" value="RNaseH-like_sf"/>
</dbReference>
<accession>A0ABR1B5F0</accession>
<feature type="compositionally biased region" description="Polar residues" evidence="2">
    <location>
        <begin position="392"/>
        <end position="412"/>
    </location>
</feature>
<evidence type="ECO:0000313" key="4">
    <source>
        <dbReference type="EMBL" id="KAK6635161.1"/>
    </source>
</evidence>
<feature type="region of interest" description="Disordered" evidence="2">
    <location>
        <begin position="112"/>
        <end position="144"/>
    </location>
</feature>
<organism evidence="4 5">
    <name type="scientific">Polyplax serrata</name>
    <name type="common">Common mouse louse</name>
    <dbReference type="NCBI Taxonomy" id="468196"/>
    <lineage>
        <taxon>Eukaryota</taxon>
        <taxon>Metazoa</taxon>
        <taxon>Ecdysozoa</taxon>
        <taxon>Arthropoda</taxon>
        <taxon>Hexapoda</taxon>
        <taxon>Insecta</taxon>
        <taxon>Pterygota</taxon>
        <taxon>Neoptera</taxon>
        <taxon>Paraneoptera</taxon>
        <taxon>Psocodea</taxon>
        <taxon>Troctomorpha</taxon>
        <taxon>Phthiraptera</taxon>
        <taxon>Anoplura</taxon>
        <taxon>Polyplacidae</taxon>
        <taxon>Polyplax</taxon>
    </lineage>
</organism>
<dbReference type="PROSITE" id="PS50879">
    <property type="entry name" value="RNASE_H_1"/>
    <property type="match status" value="1"/>
</dbReference>
<reference evidence="4 5" key="1">
    <citation type="submission" date="2023-09" db="EMBL/GenBank/DDBJ databases">
        <title>Genomes of two closely related lineages of the louse Polyplax serrata with different host specificities.</title>
        <authorList>
            <person name="Martinu J."/>
            <person name="Tarabai H."/>
            <person name="Stefka J."/>
            <person name="Hypsa V."/>
        </authorList>
    </citation>
    <scope>NUCLEOTIDE SEQUENCE [LARGE SCALE GENOMIC DNA]</scope>
    <source>
        <strain evidence="4">98ZLc_SE</strain>
    </source>
</reference>
<evidence type="ECO:0000256" key="1">
    <source>
        <dbReference type="ARBA" id="ARBA00005300"/>
    </source>
</evidence>
<dbReference type="InterPro" id="IPR036397">
    <property type="entry name" value="RNaseH_sf"/>
</dbReference>
<dbReference type="Pfam" id="PF01693">
    <property type="entry name" value="Cauli_VI"/>
    <property type="match status" value="1"/>
</dbReference>
<feature type="region of interest" description="Disordered" evidence="2">
    <location>
        <begin position="377"/>
        <end position="417"/>
    </location>
</feature>
<dbReference type="InterPro" id="IPR037056">
    <property type="entry name" value="RNase_H1_N_sf"/>
</dbReference>
<protein>
    <recommendedName>
        <fullName evidence="3">RNase H type-1 domain-containing protein</fullName>
    </recommendedName>
</protein>
<dbReference type="SUPFAM" id="SSF53098">
    <property type="entry name" value="Ribonuclease H-like"/>
    <property type="match status" value="1"/>
</dbReference>
<feature type="domain" description="RNase H type-1" evidence="3">
    <location>
        <begin position="598"/>
        <end position="744"/>
    </location>
</feature>
<evidence type="ECO:0000313" key="5">
    <source>
        <dbReference type="Proteomes" id="UP001359485"/>
    </source>
</evidence>